<accession>A0ABZ1TK82</accession>
<feature type="compositionally biased region" description="Polar residues" evidence="1">
    <location>
        <begin position="322"/>
        <end position="334"/>
    </location>
</feature>
<evidence type="ECO:0000313" key="3">
    <source>
        <dbReference type="Proteomes" id="UP001432039"/>
    </source>
</evidence>
<protein>
    <recommendedName>
        <fullName evidence="4">Aromatic ring-opening dioxygenase LigA</fullName>
    </recommendedName>
</protein>
<proteinExistence type="predicted"/>
<feature type="region of interest" description="Disordered" evidence="1">
    <location>
        <begin position="306"/>
        <end position="334"/>
    </location>
</feature>
<gene>
    <name evidence="2" type="ORF">OG517_33155</name>
</gene>
<evidence type="ECO:0000313" key="2">
    <source>
        <dbReference type="EMBL" id="WUQ15870.1"/>
    </source>
</evidence>
<dbReference type="EMBL" id="CP108090">
    <property type="protein sequence ID" value="WUQ15870.1"/>
    <property type="molecule type" value="Genomic_DNA"/>
</dbReference>
<dbReference type="RefSeq" id="WP_328964245.1">
    <property type="nucleotide sequence ID" value="NZ_CP108090.1"/>
</dbReference>
<organism evidence="2 3">
    <name type="scientific">Streptomyces virginiae</name>
    <name type="common">Streptomyces cinnamonensis</name>
    <dbReference type="NCBI Taxonomy" id="1961"/>
    <lineage>
        <taxon>Bacteria</taxon>
        <taxon>Bacillati</taxon>
        <taxon>Actinomycetota</taxon>
        <taxon>Actinomycetes</taxon>
        <taxon>Kitasatosporales</taxon>
        <taxon>Streptomycetaceae</taxon>
        <taxon>Streptomyces</taxon>
    </lineage>
</organism>
<evidence type="ECO:0000256" key="1">
    <source>
        <dbReference type="SAM" id="MobiDB-lite"/>
    </source>
</evidence>
<evidence type="ECO:0008006" key="4">
    <source>
        <dbReference type="Google" id="ProtNLM"/>
    </source>
</evidence>
<feature type="region of interest" description="Disordered" evidence="1">
    <location>
        <begin position="1"/>
        <end position="38"/>
    </location>
</feature>
<dbReference type="Proteomes" id="UP001432039">
    <property type="component" value="Chromosome"/>
</dbReference>
<name>A0ABZ1TK82_STRVG</name>
<sequence>MMTTPDESESTGAEQESESMPEEKPAVSKTHTKVTGAELEERFAGWMTRRREKGQARAPADNARLLRRGVTAVMSAGILALVVAAGVTGESFKATTADNEARIVRLKEQLDDAQSTPVKADAGAQLSKLAEAAAADAKKVAAGEQTFATLYHQASVQPGPNNGAPNQATLEIVEHRRDLAPLFGKDSFLVSDKEAYSTSSLTPFDATTEIDPRHAWYIRYDGEKAADPSTYAWKVETVTPDLSVKGGSGATNQARVVWLCRDTTSGEVLAWASARYVRNGTAGAFDHLALVVTAAGAQYENPAVKMPAGSGVPELSGPGTELSGTGTQEESGKR</sequence>
<feature type="compositionally biased region" description="Polar residues" evidence="1">
    <location>
        <begin position="1"/>
        <end position="14"/>
    </location>
</feature>
<reference evidence="2" key="1">
    <citation type="submission" date="2022-10" db="EMBL/GenBank/DDBJ databases">
        <title>The complete genomes of actinobacterial strains from the NBC collection.</title>
        <authorList>
            <person name="Joergensen T.S."/>
            <person name="Alvarez Arevalo M."/>
            <person name="Sterndorff E.B."/>
            <person name="Faurdal D."/>
            <person name="Vuksanovic O."/>
            <person name="Mourched A.-S."/>
            <person name="Charusanti P."/>
            <person name="Shaw S."/>
            <person name="Blin K."/>
            <person name="Weber T."/>
        </authorList>
    </citation>
    <scope>NUCLEOTIDE SEQUENCE</scope>
    <source>
        <strain evidence="2">NBC_00248</strain>
    </source>
</reference>
<keyword evidence="3" id="KW-1185">Reference proteome</keyword>